<dbReference type="EMBL" id="JARHTQ010000034">
    <property type="protein sequence ID" value="MDF2260468.1"/>
    <property type="molecule type" value="Genomic_DNA"/>
</dbReference>
<evidence type="ECO:0000313" key="3">
    <source>
        <dbReference type="Proteomes" id="UP001220022"/>
    </source>
</evidence>
<dbReference type="Proteomes" id="UP001220022">
    <property type="component" value="Unassembled WGS sequence"/>
</dbReference>
<organism evidence="2 3">
    <name type="scientific">Streptantibioticus ferralitis</name>
    <dbReference type="NCBI Taxonomy" id="236510"/>
    <lineage>
        <taxon>Bacteria</taxon>
        <taxon>Bacillati</taxon>
        <taxon>Actinomycetota</taxon>
        <taxon>Actinomycetes</taxon>
        <taxon>Kitasatosporales</taxon>
        <taxon>Streptomycetaceae</taxon>
        <taxon>Streptantibioticus</taxon>
    </lineage>
</organism>
<proteinExistence type="predicted"/>
<sequence>MTRPDEVSGKGTAGTKVIADIRDRLRRGDGSVMGLLFTMNGINEQAEKEILDHREDGLVLVFDEADIHTFLKQPHEVERLLHLKHEQLVVHGHVHRGEGQRPGGGKARTPRKKPRPLPDSPYRLLDANREPVAWFHGAGGFGSNVFCLNLPDVDWVPAAGSGVSLDVPVSSWDQQQLFALLQSLAELGWIGRNGHWSVQQHGRNWHGHGARSLHDALKGWKKRTAEIEDPHHSEEFVYFEACDGGFFTVSGSISAEPTRLVYRCNVSFQLVGVPLDPGSLQQLYRRFDIPSRGYFRPLVERSVTRERIADRIPLQVIGYIVEP</sequence>
<reference evidence="2 3" key="1">
    <citation type="submission" date="2023-03" db="EMBL/GenBank/DDBJ databases">
        <title>Draft genome sequence of type strain Streptomyces ferralitis JCM 14344.</title>
        <authorList>
            <person name="Klaysubun C."/>
            <person name="Duangmal K."/>
        </authorList>
    </citation>
    <scope>NUCLEOTIDE SEQUENCE [LARGE SCALE GENOMIC DNA]</scope>
    <source>
        <strain evidence="2 3">JCM 14344</strain>
    </source>
</reference>
<dbReference type="RefSeq" id="WP_275821102.1">
    <property type="nucleotide sequence ID" value="NZ_BAAANM010000033.1"/>
</dbReference>
<accession>A0ABT5Z9G6</accession>
<keyword evidence="3" id="KW-1185">Reference proteome</keyword>
<name>A0ABT5Z9G6_9ACTN</name>
<gene>
    <name evidence="2" type="ORF">P2L57_33590</name>
</gene>
<comment type="caution">
    <text evidence="2">The sequence shown here is derived from an EMBL/GenBank/DDBJ whole genome shotgun (WGS) entry which is preliminary data.</text>
</comment>
<protein>
    <submittedName>
        <fullName evidence="2">Uncharacterized protein</fullName>
    </submittedName>
</protein>
<evidence type="ECO:0000313" key="2">
    <source>
        <dbReference type="EMBL" id="MDF2260468.1"/>
    </source>
</evidence>
<feature type="region of interest" description="Disordered" evidence="1">
    <location>
        <begin position="93"/>
        <end position="122"/>
    </location>
</feature>
<evidence type="ECO:0000256" key="1">
    <source>
        <dbReference type="SAM" id="MobiDB-lite"/>
    </source>
</evidence>